<feature type="transmembrane region" description="Helical" evidence="1">
    <location>
        <begin position="85"/>
        <end position="102"/>
    </location>
</feature>
<evidence type="ECO:0000313" key="2">
    <source>
        <dbReference type="EMBL" id="MCM2579846.1"/>
    </source>
</evidence>
<dbReference type="RefSeq" id="WP_251418155.1">
    <property type="nucleotide sequence ID" value="NZ_JAMQGM010000047.1"/>
</dbReference>
<dbReference type="Proteomes" id="UP001167160">
    <property type="component" value="Unassembled WGS sequence"/>
</dbReference>
<keyword evidence="3" id="KW-1185">Reference proteome</keyword>
<protein>
    <submittedName>
        <fullName evidence="2">Uncharacterized protein</fullName>
    </submittedName>
</protein>
<keyword evidence="1" id="KW-0812">Transmembrane</keyword>
<keyword evidence="1" id="KW-0472">Membrane</keyword>
<feature type="transmembrane region" description="Helical" evidence="1">
    <location>
        <begin position="21"/>
        <end position="45"/>
    </location>
</feature>
<sequence>MMNDMRDDGSAQTWDLVWRNTFLLVLFLCGSMAVAGTTGGLLAFFTDSPGLSVAGRVGGIVGGAVAVGAGILAVRANRIRSWRRLFSALGILAAAGLVMFGSRAL</sequence>
<organism evidence="2 3">
    <name type="scientific">Streptomyces meridianus</name>
    <dbReference type="NCBI Taxonomy" id="2938945"/>
    <lineage>
        <taxon>Bacteria</taxon>
        <taxon>Bacillati</taxon>
        <taxon>Actinomycetota</taxon>
        <taxon>Actinomycetes</taxon>
        <taxon>Kitasatosporales</taxon>
        <taxon>Streptomycetaceae</taxon>
        <taxon>Streptomyces</taxon>
    </lineage>
</organism>
<gene>
    <name evidence="2" type="ORF">M1E25_21275</name>
</gene>
<dbReference type="EMBL" id="JAMQGM010000047">
    <property type="protein sequence ID" value="MCM2579846.1"/>
    <property type="molecule type" value="Genomic_DNA"/>
</dbReference>
<name>A0ABT0XBH3_9ACTN</name>
<proteinExistence type="predicted"/>
<keyword evidence="1" id="KW-1133">Transmembrane helix</keyword>
<feature type="transmembrane region" description="Helical" evidence="1">
    <location>
        <begin position="51"/>
        <end position="73"/>
    </location>
</feature>
<evidence type="ECO:0000256" key="1">
    <source>
        <dbReference type="SAM" id="Phobius"/>
    </source>
</evidence>
<comment type="caution">
    <text evidence="2">The sequence shown here is derived from an EMBL/GenBank/DDBJ whole genome shotgun (WGS) entry which is preliminary data.</text>
</comment>
<accession>A0ABT0XBH3</accession>
<reference evidence="2" key="1">
    <citation type="journal article" date="2023" name="Int. J. Syst. Evol. Microbiol.">
        <title>Streptomyces meridianus sp. nov. isolated from brackish water of the Tagus estuary in Alcochete, Portugal.</title>
        <authorList>
            <person name="Santos J.D.N."/>
            <person name="Klimek D."/>
            <person name="Calusinska M."/>
            <person name="Lobo Da Cunha A."/>
            <person name="Catita J."/>
            <person name="Goncalves H."/>
            <person name="Gonzalez I."/>
            <person name="Reyes F."/>
            <person name="Lage O.M."/>
        </authorList>
    </citation>
    <scope>NUCLEOTIDE SEQUENCE</scope>
    <source>
        <strain evidence="2">MTZ3.1</strain>
    </source>
</reference>
<evidence type="ECO:0000313" key="3">
    <source>
        <dbReference type="Proteomes" id="UP001167160"/>
    </source>
</evidence>